<evidence type="ECO:0000256" key="1">
    <source>
        <dbReference type="SAM" id="Phobius"/>
    </source>
</evidence>
<evidence type="ECO:0008006" key="4">
    <source>
        <dbReference type="Google" id="ProtNLM"/>
    </source>
</evidence>
<dbReference type="EMBL" id="LVLJ01001430">
    <property type="protein sequence ID" value="OAE29724.1"/>
    <property type="molecule type" value="Genomic_DNA"/>
</dbReference>
<feature type="transmembrane region" description="Helical" evidence="1">
    <location>
        <begin position="95"/>
        <end position="114"/>
    </location>
</feature>
<keyword evidence="3" id="KW-1185">Reference proteome</keyword>
<dbReference type="Proteomes" id="UP000077202">
    <property type="component" value="Unassembled WGS sequence"/>
</dbReference>
<gene>
    <name evidence="2" type="ORF">AXG93_3884s1200</name>
</gene>
<organism evidence="2 3">
    <name type="scientific">Marchantia polymorpha subsp. ruderalis</name>
    <dbReference type="NCBI Taxonomy" id="1480154"/>
    <lineage>
        <taxon>Eukaryota</taxon>
        <taxon>Viridiplantae</taxon>
        <taxon>Streptophyta</taxon>
        <taxon>Embryophyta</taxon>
        <taxon>Marchantiophyta</taxon>
        <taxon>Marchantiopsida</taxon>
        <taxon>Marchantiidae</taxon>
        <taxon>Marchantiales</taxon>
        <taxon>Marchantiaceae</taxon>
        <taxon>Marchantia</taxon>
    </lineage>
</organism>
<dbReference type="Gene3D" id="1.20.1110.10">
    <property type="entry name" value="Calcium-transporting ATPase, transmembrane domain"/>
    <property type="match status" value="1"/>
</dbReference>
<sequence>MADAHTVHGSSLAAQIFGFQQIRGSQWANPGAHGGAAAPAGVREQAARHRCISRARICGSSRAVGEIRSKRAPGPERNHPGGGGGSLQRLVDNQLMVWSVVLGALLPIPFVYIPTVNTRIFKQAPITRKCAIVVSSVLAFFVLSESYKLLKRKLMKTPYVL</sequence>
<name>A0A176W9M0_MARPO</name>
<dbReference type="AlphaFoldDB" id="A0A176W9M0"/>
<keyword evidence="1" id="KW-1133">Transmembrane helix</keyword>
<protein>
    <recommendedName>
        <fullName evidence="4">Cation-transporting P-type ATPase C-terminal domain-containing protein</fullName>
    </recommendedName>
</protein>
<accession>A0A176W9M0</accession>
<keyword evidence="1" id="KW-0472">Membrane</keyword>
<evidence type="ECO:0000313" key="2">
    <source>
        <dbReference type="EMBL" id="OAE29724.1"/>
    </source>
</evidence>
<keyword evidence="1" id="KW-0812">Transmembrane</keyword>
<reference evidence="2" key="1">
    <citation type="submission" date="2016-03" db="EMBL/GenBank/DDBJ databases">
        <title>Mechanisms controlling the formation of the plant cell surface in tip-growing cells are functionally conserved among land plants.</title>
        <authorList>
            <person name="Honkanen S."/>
            <person name="Jones V.A."/>
            <person name="Morieri G."/>
            <person name="Champion C."/>
            <person name="Hetherington A.J."/>
            <person name="Kelly S."/>
            <person name="Saint-Marcoux D."/>
            <person name="Proust H."/>
            <person name="Prescott H."/>
            <person name="Dolan L."/>
        </authorList>
    </citation>
    <scope>NUCLEOTIDE SEQUENCE [LARGE SCALE GENOMIC DNA]</scope>
    <source>
        <tissue evidence="2">Whole gametophyte</tissue>
    </source>
</reference>
<evidence type="ECO:0000313" key="3">
    <source>
        <dbReference type="Proteomes" id="UP000077202"/>
    </source>
</evidence>
<feature type="transmembrane region" description="Helical" evidence="1">
    <location>
        <begin position="126"/>
        <end position="143"/>
    </location>
</feature>
<comment type="caution">
    <text evidence="2">The sequence shown here is derived from an EMBL/GenBank/DDBJ whole genome shotgun (WGS) entry which is preliminary data.</text>
</comment>
<proteinExistence type="predicted"/>